<proteinExistence type="predicted"/>
<gene>
    <name evidence="1" type="ORF">METZ01_LOCUS227547</name>
</gene>
<sequence>MADAGTMFRSLASDQRLGDYNGVTEVGASTTFHATGSKAGAGFIIENVTNVVIHCAGGGVLGGDQCTVKVLYPIGVKKVVNGSSGIVHVLHR</sequence>
<accession>A0A382GJ73</accession>
<organism evidence="1">
    <name type="scientific">marine metagenome</name>
    <dbReference type="NCBI Taxonomy" id="408172"/>
    <lineage>
        <taxon>unclassified sequences</taxon>
        <taxon>metagenomes</taxon>
        <taxon>ecological metagenomes</taxon>
    </lineage>
</organism>
<protein>
    <submittedName>
        <fullName evidence="1">Uncharacterized protein</fullName>
    </submittedName>
</protein>
<dbReference type="EMBL" id="UINC01055613">
    <property type="protein sequence ID" value="SVB74693.1"/>
    <property type="molecule type" value="Genomic_DNA"/>
</dbReference>
<name>A0A382GJ73_9ZZZZ</name>
<evidence type="ECO:0000313" key="1">
    <source>
        <dbReference type="EMBL" id="SVB74693.1"/>
    </source>
</evidence>
<dbReference type="AlphaFoldDB" id="A0A382GJ73"/>
<reference evidence="1" key="1">
    <citation type="submission" date="2018-05" db="EMBL/GenBank/DDBJ databases">
        <authorList>
            <person name="Lanie J.A."/>
            <person name="Ng W.-L."/>
            <person name="Kazmierczak K.M."/>
            <person name="Andrzejewski T.M."/>
            <person name="Davidsen T.M."/>
            <person name="Wayne K.J."/>
            <person name="Tettelin H."/>
            <person name="Glass J.I."/>
            <person name="Rusch D."/>
            <person name="Podicherti R."/>
            <person name="Tsui H.-C.T."/>
            <person name="Winkler M.E."/>
        </authorList>
    </citation>
    <scope>NUCLEOTIDE SEQUENCE</scope>
</reference>